<dbReference type="AlphaFoldDB" id="A0A830HHZ6"/>
<sequence length="418" mass="43756">MAANPFGAQPQPQQVPHSLFHQGHTPLAGANPFFNGASSQPQMPAGSLFGTQQQQQQQQQQQTPGGGGVSTLFGQTAAVQPAAQGAGGGLFGAPAPGATTGGIFGGISQPQPAGAGLFGQTTGAIVPSSQPGALTGGGLFGAPQTPANALFGPPTSLAMPAAAPPQPAHQPSLAVSELVAQLDPKDARFRFRELFLNVVDDERARIRPDGIEESRWRDALASCGPTGDPRRLWPVAAGGFDDLTARLNEQVEAGRADDERVANLTNLSSRIAEKRTNDLIARMEAIKRTADDQARKLLRCRRLVAVLDGRYRAHGAAPLSESEKSLGSKLSHLASSGAPATLPGRVEKAARAVRVAVEQREAIKASSTSTAEYSLDEAALANARQALERQATALSAMAEVLRKAERDFGVYKKNNSYK</sequence>
<dbReference type="GO" id="GO:0036228">
    <property type="term" value="P:protein localization to nuclear inner membrane"/>
    <property type="evidence" value="ECO:0007669"/>
    <property type="project" value="TreeGrafter"/>
</dbReference>
<feature type="compositionally biased region" description="Low complexity" evidence="4">
    <location>
        <begin position="52"/>
        <end position="62"/>
    </location>
</feature>
<reference evidence="6" key="1">
    <citation type="submission" date="2020-10" db="EMBL/GenBank/DDBJ databases">
        <title>Unveiling of a novel bifunctional photoreceptor, Dualchrome1, isolated from a cosmopolitan green alga.</title>
        <authorList>
            <person name="Suzuki S."/>
            <person name="Kawachi M."/>
        </authorList>
    </citation>
    <scope>NUCLEOTIDE SEQUENCE</scope>
    <source>
        <strain evidence="6">NIES 2893</strain>
    </source>
</reference>
<evidence type="ECO:0000259" key="5">
    <source>
        <dbReference type="Pfam" id="PF13874"/>
    </source>
</evidence>
<dbReference type="Proteomes" id="UP000660262">
    <property type="component" value="Unassembled WGS sequence"/>
</dbReference>
<dbReference type="GO" id="GO:0006607">
    <property type="term" value="P:NLS-bearing protein import into nucleus"/>
    <property type="evidence" value="ECO:0007669"/>
    <property type="project" value="TreeGrafter"/>
</dbReference>
<comment type="subcellular location">
    <subcellularLocation>
        <location evidence="1">Nucleus</location>
    </subcellularLocation>
</comment>
<dbReference type="InterPro" id="IPR025712">
    <property type="entry name" value="Nup54_alpha-helical_dom"/>
</dbReference>
<comment type="caution">
    <text evidence="6">The sequence shown here is derived from an EMBL/GenBank/DDBJ whole genome shotgun (WGS) entry which is preliminary data.</text>
</comment>
<dbReference type="InterPro" id="IPR024864">
    <property type="entry name" value="Nup54/Nup57/Nup44"/>
</dbReference>
<accession>A0A830HHZ6</accession>
<evidence type="ECO:0000256" key="3">
    <source>
        <dbReference type="ARBA" id="ARBA00023242"/>
    </source>
</evidence>
<dbReference type="OrthoDB" id="6162375at2759"/>
<evidence type="ECO:0000256" key="4">
    <source>
        <dbReference type="SAM" id="MobiDB-lite"/>
    </source>
</evidence>
<keyword evidence="3" id="KW-0539">Nucleus</keyword>
<dbReference type="GO" id="GO:0017056">
    <property type="term" value="F:structural constituent of nuclear pore"/>
    <property type="evidence" value="ECO:0007669"/>
    <property type="project" value="TreeGrafter"/>
</dbReference>
<evidence type="ECO:0000256" key="1">
    <source>
        <dbReference type="ARBA" id="ARBA00004123"/>
    </source>
</evidence>
<organism evidence="6 7">
    <name type="scientific">Pycnococcus provasolii</name>
    <dbReference type="NCBI Taxonomy" id="41880"/>
    <lineage>
        <taxon>Eukaryota</taxon>
        <taxon>Viridiplantae</taxon>
        <taxon>Chlorophyta</taxon>
        <taxon>Pseudoscourfieldiophyceae</taxon>
        <taxon>Pseudoscourfieldiales</taxon>
        <taxon>Pycnococcaceae</taxon>
        <taxon>Pycnococcus</taxon>
    </lineage>
</organism>
<dbReference type="PANTHER" id="PTHR13000">
    <property type="entry name" value="NUCLEOPORIN P54"/>
    <property type="match status" value="1"/>
</dbReference>
<proteinExistence type="predicted"/>
<evidence type="ECO:0000313" key="7">
    <source>
        <dbReference type="Proteomes" id="UP000660262"/>
    </source>
</evidence>
<protein>
    <recommendedName>
        <fullName evidence="5">Nucleoporin Nup54 alpha-helical domain-containing protein</fullName>
    </recommendedName>
</protein>
<keyword evidence="2" id="KW-0813">Transport</keyword>
<evidence type="ECO:0000256" key="2">
    <source>
        <dbReference type="ARBA" id="ARBA00022448"/>
    </source>
</evidence>
<dbReference type="Pfam" id="PF13874">
    <property type="entry name" value="Nup54"/>
    <property type="match status" value="1"/>
</dbReference>
<feature type="domain" description="Nucleoporin Nup54 alpha-helical" evidence="5">
    <location>
        <begin position="207"/>
        <end position="349"/>
    </location>
</feature>
<feature type="region of interest" description="Disordered" evidence="4">
    <location>
        <begin position="1"/>
        <end position="72"/>
    </location>
</feature>
<gene>
    <name evidence="6" type="ORF">PPROV_000400300</name>
</gene>
<name>A0A830HHZ6_9CHLO</name>
<dbReference type="GO" id="GO:0044613">
    <property type="term" value="C:nuclear pore central transport channel"/>
    <property type="evidence" value="ECO:0007669"/>
    <property type="project" value="TreeGrafter"/>
</dbReference>
<dbReference type="EMBL" id="BNJQ01000009">
    <property type="protein sequence ID" value="GHP05251.1"/>
    <property type="molecule type" value="Genomic_DNA"/>
</dbReference>
<evidence type="ECO:0000313" key="6">
    <source>
        <dbReference type="EMBL" id="GHP05251.1"/>
    </source>
</evidence>
<dbReference type="GO" id="GO:0006999">
    <property type="term" value="P:nuclear pore organization"/>
    <property type="evidence" value="ECO:0007669"/>
    <property type="project" value="TreeGrafter"/>
</dbReference>
<dbReference type="PANTHER" id="PTHR13000:SF0">
    <property type="entry name" value="NUCLEOPORIN P54"/>
    <property type="match status" value="1"/>
</dbReference>
<keyword evidence="7" id="KW-1185">Reference proteome</keyword>